<dbReference type="GO" id="GO:0006892">
    <property type="term" value="P:post-Golgi vesicle-mediated transport"/>
    <property type="evidence" value="ECO:0007669"/>
    <property type="project" value="EnsemblFungi"/>
</dbReference>
<feature type="region of interest" description="Disordered" evidence="2">
    <location>
        <begin position="491"/>
        <end position="527"/>
    </location>
</feature>
<reference evidence="4 5" key="1">
    <citation type="journal article" date="2007" name="Proc. Natl. Acad. Sci. U.S.A.">
        <title>Independent sorting-out of thousands of duplicated gene pairs in two yeast species descended from a whole-genome duplication.</title>
        <authorList>
            <person name="Scannell D.R."/>
            <person name="Frank A.C."/>
            <person name="Conant G.C."/>
            <person name="Byrne K.P."/>
            <person name="Woolfit M."/>
            <person name="Wolfe K.H."/>
        </authorList>
    </citation>
    <scope>NUCLEOTIDE SEQUENCE [LARGE SCALE GENOMIC DNA]</scope>
    <source>
        <strain evidence="5">ATCC 22028 / DSM 70294 / BCRC 21397 / CBS 2163 / NBRC 10782 / NRRL Y-8283 / UCD 57-17</strain>
    </source>
</reference>
<protein>
    <recommendedName>
        <fullName evidence="3">UDENN domain-containing protein</fullName>
    </recommendedName>
</protein>
<dbReference type="Proteomes" id="UP000000267">
    <property type="component" value="Unassembled WGS sequence"/>
</dbReference>
<dbReference type="PANTHER" id="PTHR31017">
    <property type="entry name" value="LATE SECRETORY PATHWAY PROTEIN AVL9-RELATED"/>
    <property type="match status" value="1"/>
</dbReference>
<dbReference type="Pfam" id="PF09794">
    <property type="entry name" value="Avl9"/>
    <property type="match status" value="1"/>
</dbReference>
<evidence type="ECO:0000313" key="5">
    <source>
        <dbReference type="Proteomes" id="UP000000267"/>
    </source>
</evidence>
<dbReference type="PANTHER" id="PTHR31017:SF1">
    <property type="entry name" value="LATE SECRETORY PATHWAY PROTEIN AVL9 HOMOLOG"/>
    <property type="match status" value="1"/>
</dbReference>
<feature type="compositionally biased region" description="Basic and acidic residues" evidence="2">
    <location>
        <begin position="498"/>
        <end position="512"/>
    </location>
</feature>
<feature type="domain" description="UDENN" evidence="3">
    <location>
        <begin position="9"/>
        <end position="463"/>
    </location>
</feature>
<dbReference type="EMBL" id="DS480380">
    <property type="protein sequence ID" value="EDO19312.1"/>
    <property type="molecule type" value="Genomic_DNA"/>
</dbReference>
<dbReference type="OMA" id="IRTQFRV"/>
<dbReference type="Gene3D" id="3.40.50.11500">
    <property type="match status" value="1"/>
</dbReference>
<dbReference type="InParanoid" id="A7TEK5"/>
<dbReference type="HOGENOM" id="CLU_009066_3_0_1"/>
<keyword evidence="5" id="KW-1185">Reference proteome</keyword>
<dbReference type="PhylomeDB" id="A7TEK5"/>
<dbReference type="FunCoup" id="A7TEK5">
    <property type="interactions" value="257"/>
</dbReference>
<dbReference type="RefSeq" id="XP_001647170.1">
    <property type="nucleotide sequence ID" value="XM_001647120.1"/>
</dbReference>
<accession>A7TEK5</accession>
<evidence type="ECO:0000313" key="4">
    <source>
        <dbReference type="EMBL" id="EDO19312.1"/>
    </source>
</evidence>
<sequence>MNINQEVIVGVGVVDFHHTRGPEVEYWHGLPEGTDESTLWPNLPFQALPDGSHSFKETFTYFTLLFNPKTKTCPQGGATGLTEEERKECTTLFAVSCSQQISSEELLHKDKEVTRSTVQKAIVVVSYQPIFGQIRDKLSIVTNVFFSQKNFTDRSIIVSLYDNLQSLFKPMTSTSLSDSNMYVGLCLRKIILDFKKETLVLFKALFLEKKIIFYGNNVESLCNLQFGLISLIPNLISNLQNSGSPMLHKDVSDIKVVTSFKSSDRASVLTFMGFPLHIFETGGFFSPYTPLQQINDINDEKSKFFVIGTSNSLLSERKDELCQIYVDTDNFTIEIIDKSLQPLLQLTANDKKWIESMSNVVSESWNENDRETPKNSQFEGSEDFIRWQFEDYLIGLLSSVKLHDYLENHKNNEKALMTVQDDMIHANPINLFNISWVNEWKKTQSFSIFNKVTDDRIFDLFPPKHVFNGPDPFKAFQQKFIATFQNLKKNNSSNSSLSDEKKQKNEKKDSESLSRTSTTSSSHTNHTKDFSNRWMAFKELFNKKKNSSQENDIHDLKSKADQHLLDEESDEDNTTGKSSNGSDEESSDDSSGDESSEETSSDDSSDDNDKGSAVENQGPSIGLGLHYITSESDNSKSEEPKVSEEIATLKLTTSDDFKSMEDEELVEVTSVPNDIESVDSSVTKKELIESSKK</sequence>
<feature type="compositionally biased region" description="Low complexity" evidence="2">
    <location>
        <begin position="513"/>
        <end position="524"/>
    </location>
</feature>
<comment type="similarity">
    <text evidence="1">Belongs to the AVL9 family.</text>
</comment>
<dbReference type="AlphaFoldDB" id="A7TEK5"/>
<dbReference type="OrthoDB" id="26278at2759"/>
<dbReference type="InterPro" id="IPR043153">
    <property type="entry name" value="DENN_C"/>
</dbReference>
<gene>
    <name evidence="4" type="ORF">Kpol_1036p57</name>
</gene>
<dbReference type="GO" id="GO:0005737">
    <property type="term" value="C:cytoplasm"/>
    <property type="evidence" value="ECO:0007669"/>
    <property type="project" value="TreeGrafter"/>
</dbReference>
<dbReference type="eggNOG" id="KOG3823">
    <property type="taxonomic scope" value="Eukaryota"/>
</dbReference>
<evidence type="ECO:0000256" key="1">
    <source>
        <dbReference type="ARBA" id="ARBA00038178"/>
    </source>
</evidence>
<dbReference type="InterPro" id="IPR037516">
    <property type="entry name" value="Tripartite_DENN"/>
</dbReference>
<organism evidence="5">
    <name type="scientific">Vanderwaltozyma polyspora (strain ATCC 22028 / DSM 70294 / BCRC 21397 / CBS 2163 / NBRC 10782 / NRRL Y-8283 / UCD 57-17)</name>
    <name type="common">Kluyveromyces polysporus</name>
    <dbReference type="NCBI Taxonomy" id="436907"/>
    <lineage>
        <taxon>Eukaryota</taxon>
        <taxon>Fungi</taxon>
        <taxon>Dikarya</taxon>
        <taxon>Ascomycota</taxon>
        <taxon>Saccharomycotina</taxon>
        <taxon>Saccharomycetes</taxon>
        <taxon>Saccharomycetales</taxon>
        <taxon>Saccharomycetaceae</taxon>
        <taxon>Vanderwaltozyma</taxon>
    </lineage>
</organism>
<dbReference type="InterPro" id="IPR051731">
    <property type="entry name" value="DENND11/AVL9_GEFs"/>
</dbReference>
<dbReference type="KEGG" id="vpo:Kpol_1036p57"/>
<dbReference type="PROSITE" id="PS50211">
    <property type="entry name" value="DENN"/>
    <property type="match status" value="1"/>
</dbReference>
<feature type="compositionally biased region" description="Acidic residues" evidence="2">
    <location>
        <begin position="582"/>
        <end position="606"/>
    </location>
</feature>
<dbReference type="InterPro" id="IPR018307">
    <property type="entry name" value="ABL9/DENND6_dom"/>
</dbReference>
<evidence type="ECO:0000259" key="3">
    <source>
        <dbReference type="PROSITE" id="PS50211"/>
    </source>
</evidence>
<proteinExistence type="inferred from homology"/>
<feature type="region of interest" description="Disordered" evidence="2">
    <location>
        <begin position="562"/>
        <end position="643"/>
    </location>
</feature>
<evidence type="ECO:0000256" key="2">
    <source>
        <dbReference type="SAM" id="MobiDB-lite"/>
    </source>
</evidence>
<feature type="compositionally biased region" description="Basic and acidic residues" evidence="2">
    <location>
        <begin position="633"/>
        <end position="643"/>
    </location>
</feature>
<name>A7TEK5_VANPO</name>
<dbReference type="GeneID" id="5547652"/>